<evidence type="ECO:0000313" key="2">
    <source>
        <dbReference type="EMBL" id="MBM7507795.1"/>
    </source>
</evidence>
<evidence type="ECO:0000256" key="1">
    <source>
        <dbReference type="SAM" id="MobiDB-lite"/>
    </source>
</evidence>
<accession>A0ABS2M9C9</accession>
<dbReference type="EMBL" id="JAFBBZ010000001">
    <property type="protein sequence ID" value="MBM7507795.1"/>
    <property type="molecule type" value="Genomic_DNA"/>
</dbReference>
<evidence type="ECO:0000313" key="3">
    <source>
        <dbReference type="Proteomes" id="UP000732378"/>
    </source>
</evidence>
<dbReference type="RefSeq" id="WP_193669972.1">
    <property type="nucleotide sequence ID" value="NZ_JACDTV010000011.1"/>
</dbReference>
<protein>
    <submittedName>
        <fullName evidence="2">Uncharacterized protein</fullName>
    </submittedName>
</protein>
<comment type="caution">
    <text evidence="2">The sequence shown here is derived from an EMBL/GenBank/DDBJ whole genome shotgun (WGS) entry which is preliminary data.</text>
</comment>
<proteinExistence type="predicted"/>
<reference evidence="2 3" key="1">
    <citation type="submission" date="2021-01" db="EMBL/GenBank/DDBJ databases">
        <title>Sequencing the genomes of 1000 actinobacteria strains.</title>
        <authorList>
            <person name="Klenk H.-P."/>
        </authorList>
    </citation>
    <scope>NUCLEOTIDE SEQUENCE [LARGE SCALE GENOMIC DNA]</scope>
    <source>
        <strain evidence="2 3">DSM 18239</strain>
    </source>
</reference>
<feature type="compositionally biased region" description="Basic residues" evidence="1">
    <location>
        <begin position="88"/>
        <end position="121"/>
    </location>
</feature>
<keyword evidence="3" id="KW-1185">Reference proteome</keyword>
<feature type="region of interest" description="Disordered" evidence="1">
    <location>
        <begin position="81"/>
        <end position="137"/>
    </location>
</feature>
<sequence length="390" mass="38169">MSLDRTTPHPGADRALPRLGARAATAATVLALTAGTLGAGSLAAGAANAAQTSPRVSAAAVTGTGLHTGAVEERRARTCQEAKQDLRKAKKSVKKARKAKHNRATKVSRAKKRVEKRKNRRDKLCATGGGTTTPGQVQDEVDESRDALGSLPLGQLGALLPAELTGQLDTATAQLQDLLGQLEAGIPGADAGELAEILAALQAMDVPGLVAAVQSLLGELTGGGFEGADPAAVSTVLTTLLGGLPGGTGLPGADLGQVAGALAALQGALGAFDPAAGPAGLLAAAEGLATALTGLAGQLDGADLGPLLGLFTELQDLGALSGADPTGVFAQVLEALVGELGSTGFLDQLGGAIDAGTLALLLGSLGDVLGDLLGGLLGGLPGLPLPRAAG</sequence>
<organism evidence="2 3">
    <name type="scientific">Nocardioides salarius</name>
    <dbReference type="NCBI Taxonomy" id="374513"/>
    <lineage>
        <taxon>Bacteria</taxon>
        <taxon>Bacillati</taxon>
        <taxon>Actinomycetota</taxon>
        <taxon>Actinomycetes</taxon>
        <taxon>Propionibacteriales</taxon>
        <taxon>Nocardioidaceae</taxon>
        <taxon>Nocardioides</taxon>
    </lineage>
</organism>
<dbReference type="Proteomes" id="UP000732378">
    <property type="component" value="Unassembled WGS sequence"/>
</dbReference>
<gene>
    <name evidence="2" type="ORF">JOE61_001609</name>
</gene>
<name>A0ABS2M9C9_9ACTN</name>